<dbReference type="KEGG" id="marq:MARGE09_P2283"/>
<organism evidence="2 3">
    <name type="scientific">Marinagarivorans cellulosilyticus</name>
    <dbReference type="NCBI Taxonomy" id="2721545"/>
    <lineage>
        <taxon>Bacteria</taxon>
        <taxon>Pseudomonadati</taxon>
        <taxon>Pseudomonadota</taxon>
        <taxon>Gammaproteobacteria</taxon>
        <taxon>Cellvibrionales</taxon>
        <taxon>Cellvibrionaceae</taxon>
        <taxon>Marinagarivorans</taxon>
    </lineage>
</organism>
<feature type="chain" id="PRO_5042994703" description="TonB C-terminal domain-containing protein" evidence="1">
    <location>
        <begin position="24"/>
        <end position="231"/>
    </location>
</feature>
<gene>
    <name evidence="2" type="ORF">MARGE09_P2283</name>
</gene>
<dbReference type="EMBL" id="AP023086">
    <property type="protein sequence ID" value="BCD98082.1"/>
    <property type="molecule type" value="Genomic_DNA"/>
</dbReference>
<name>A0AAN1WI97_9GAMM</name>
<accession>A0AAN1WI97</accession>
<feature type="signal peptide" evidence="1">
    <location>
        <begin position="1"/>
        <end position="23"/>
    </location>
</feature>
<reference evidence="2 3" key="1">
    <citation type="journal article" date="2022" name="IScience">
        <title>An ultrasensitive nanofiber-based assay for enzymatic hydrolysis and deep-sea microbial degradation of cellulose.</title>
        <authorList>
            <person name="Tsudome M."/>
            <person name="Tachioka M."/>
            <person name="Miyazaki M."/>
            <person name="Uchimura K."/>
            <person name="Tsuda M."/>
            <person name="Takaki Y."/>
            <person name="Deguchi S."/>
        </authorList>
    </citation>
    <scope>NUCLEOTIDE SEQUENCE [LARGE SCALE GENOMIC DNA]</scope>
    <source>
        <strain evidence="2 3">GE09</strain>
    </source>
</reference>
<dbReference type="AlphaFoldDB" id="A0AAN1WI97"/>
<keyword evidence="3" id="KW-1185">Reference proteome</keyword>
<dbReference type="Proteomes" id="UP001320119">
    <property type="component" value="Chromosome"/>
</dbReference>
<keyword evidence="1" id="KW-0732">Signal</keyword>
<evidence type="ECO:0000256" key="1">
    <source>
        <dbReference type="SAM" id="SignalP"/>
    </source>
</evidence>
<sequence length="231" mass="25093">MNTIKTAVLTTPFLLALSIGVYAKTPQTPASFGFSGDAIKQALPHEQLPSPSNIAIYCQSDVAIDGSNDTQCFEKSGLAKLEKGVEAAIEKQRFIPATEDGDAVAVRMNFRVIYQQDEDSQSVLLIPNLGSLQSTLGVNYSEPQEKLDAGWFDIFAKTNKNAESFFRHDASPIRAKAIVNTDGTSRSVSMIDNTHRQQESALTNSLRKASFIPGFVDGKPAEMGYLAIVTE</sequence>
<evidence type="ECO:0000313" key="2">
    <source>
        <dbReference type="EMBL" id="BCD98082.1"/>
    </source>
</evidence>
<protein>
    <recommendedName>
        <fullName evidence="4">TonB C-terminal domain-containing protein</fullName>
    </recommendedName>
</protein>
<proteinExistence type="predicted"/>
<dbReference type="RefSeq" id="WP_236982185.1">
    <property type="nucleotide sequence ID" value="NZ_AP023086.1"/>
</dbReference>
<evidence type="ECO:0000313" key="3">
    <source>
        <dbReference type="Proteomes" id="UP001320119"/>
    </source>
</evidence>
<evidence type="ECO:0008006" key="4">
    <source>
        <dbReference type="Google" id="ProtNLM"/>
    </source>
</evidence>